<feature type="chain" id="PRO_5045380542" evidence="4">
    <location>
        <begin position="28"/>
        <end position="339"/>
    </location>
</feature>
<dbReference type="PANTHER" id="PTHR30024">
    <property type="entry name" value="ALIPHATIC SULFONATES-BINDING PROTEIN-RELATED"/>
    <property type="match status" value="1"/>
</dbReference>
<comment type="similarity">
    <text evidence="2">Belongs to the bacterial solute-binding protein SsuA/TauA family.</text>
</comment>
<dbReference type="Gene3D" id="3.40.190.10">
    <property type="entry name" value="Periplasmic binding protein-like II"/>
    <property type="match status" value="2"/>
</dbReference>
<name>A0ABW6ZL57_9HYPH</name>
<comment type="caution">
    <text evidence="6">The sequence shown here is derived from an EMBL/GenBank/DDBJ whole genome shotgun (WGS) entry which is preliminary data.</text>
</comment>
<evidence type="ECO:0000256" key="1">
    <source>
        <dbReference type="ARBA" id="ARBA00004418"/>
    </source>
</evidence>
<protein>
    <submittedName>
        <fullName evidence="6">ABC transporter substrate-binding protein</fullName>
    </submittedName>
</protein>
<accession>A0ABW6ZL57</accession>
<dbReference type="RefSeq" id="WP_394007222.1">
    <property type="nucleotide sequence ID" value="NZ_JBAFUR010000006.1"/>
</dbReference>
<dbReference type="Proteomes" id="UP001604043">
    <property type="component" value="Unassembled WGS sequence"/>
</dbReference>
<feature type="domain" description="Solute-binding protein family 3/N-terminal" evidence="5">
    <location>
        <begin position="33"/>
        <end position="250"/>
    </location>
</feature>
<gene>
    <name evidence="6" type="ORF">V5F30_20255</name>
</gene>
<comment type="subcellular location">
    <subcellularLocation>
        <location evidence="1">Periplasm</location>
    </subcellularLocation>
</comment>
<keyword evidence="3 4" id="KW-0732">Signal</keyword>
<evidence type="ECO:0000256" key="3">
    <source>
        <dbReference type="ARBA" id="ARBA00022729"/>
    </source>
</evidence>
<evidence type="ECO:0000256" key="2">
    <source>
        <dbReference type="ARBA" id="ARBA00010742"/>
    </source>
</evidence>
<organism evidence="6 7">
    <name type="scientific">Xanthobacter aminoxidans</name>
    <dbReference type="NCBI Taxonomy" id="186280"/>
    <lineage>
        <taxon>Bacteria</taxon>
        <taxon>Pseudomonadati</taxon>
        <taxon>Pseudomonadota</taxon>
        <taxon>Alphaproteobacteria</taxon>
        <taxon>Hyphomicrobiales</taxon>
        <taxon>Xanthobacteraceae</taxon>
        <taxon>Xanthobacter</taxon>
    </lineage>
</organism>
<proteinExistence type="inferred from homology"/>
<dbReference type="Pfam" id="PF09084">
    <property type="entry name" value="NMT1"/>
    <property type="match status" value="1"/>
</dbReference>
<dbReference type="InterPro" id="IPR001638">
    <property type="entry name" value="Solute-binding_3/MltF_N"/>
</dbReference>
<evidence type="ECO:0000259" key="5">
    <source>
        <dbReference type="SMART" id="SM00062"/>
    </source>
</evidence>
<dbReference type="SMART" id="SM00062">
    <property type="entry name" value="PBPb"/>
    <property type="match status" value="1"/>
</dbReference>
<reference evidence="6 7" key="1">
    <citation type="submission" date="2024-02" db="EMBL/GenBank/DDBJ databases">
        <title>Expansion and revision of Xanthobacter and proposal of Roseixanthobacter gen. nov.</title>
        <authorList>
            <person name="Soltysiak M.P.M."/>
            <person name="Jalihal A."/>
            <person name="Ory A."/>
            <person name="Chrisophersen C."/>
            <person name="Lee A.D."/>
            <person name="Boulton J."/>
            <person name="Springer M."/>
        </authorList>
    </citation>
    <scope>NUCLEOTIDE SEQUENCE [LARGE SCALE GENOMIC DNA]</scope>
    <source>
        <strain evidence="6 7">CB5</strain>
    </source>
</reference>
<keyword evidence="7" id="KW-1185">Reference proteome</keyword>
<dbReference type="InterPro" id="IPR010068">
    <property type="entry name" value="Peri-bd_TauA"/>
</dbReference>
<dbReference type="InterPro" id="IPR015168">
    <property type="entry name" value="SsuA/THI5"/>
</dbReference>
<dbReference type="PANTHER" id="PTHR30024:SF47">
    <property type="entry name" value="TAURINE-BINDING PERIPLASMIC PROTEIN"/>
    <property type="match status" value="1"/>
</dbReference>
<sequence>MTSLRRTASLLLAAAAFSLGLSAGAQAQQKPEGITIGYLNLVNAQLVTKALGLHEKSGVPIKWVKFGSGGDMNRAVAANQVDFGGVGNPPFTLGATRALPYKGIFVLNMLGPVESLAVRSDKNIKSLKDLAGKTAAAPFGSTTHYLFIAALKEAGVNPTDVKLIDLSPSDAVAAWLRKDIDAAWIWEPNLDKIVKNGGEIFLTSGEMAKRGYPTWDVGVVMNDFAAKYPDQVVAYVKAECQGIDYWLKHPKETVDIIAKELSLPPEDAERMMKGTTMVPCPEQITKDYLGTPGQIGQFADTMLATATFLKDQGRLPSVMDRAGYAAFINPSYLTKALGK</sequence>
<dbReference type="SUPFAM" id="SSF53850">
    <property type="entry name" value="Periplasmic binding protein-like II"/>
    <property type="match status" value="1"/>
</dbReference>
<evidence type="ECO:0000313" key="7">
    <source>
        <dbReference type="Proteomes" id="UP001604043"/>
    </source>
</evidence>
<feature type="signal peptide" evidence="4">
    <location>
        <begin position="1"/>
        <end position="27"/>
    </location>
</feature>
<evidence type="ECO:0000313" key="6">
    <source>
        <dbReference type="EMBL" id="MFG1254558.1"/>
    </source>
</evidence>
<evidence type="ECO:0000256" key="4">
    <source>
        <dbReference type="SAM" id="SignalP"/>
    </source>
</evidence>
<dbReference type="EMBL" id="JBAFUR010000006">
    <property type="protein sequence ID" value="MFG1254558.1"/>
    <property type="molecule type" value="Genomic_DNA"/>
</dbReference>
<dbReference type="CDD" id="cd13560">
    <property type="entry name" value="PBP2_taurine"/>
    <property type="match status" value="1"/>
</dbReference>